<feature type="region of interest" description="Disordered" evidence="2">
    <location>
        <begin position="260"/>
        <end position="279"/>
    </location>
</feature>
<evidence type="ECO:0000313" key="5">
    <source>
        <dbReference type="Proteomes" id="UP000694541"/>
    </source>
</evidence>
<dbReference type="Ensembl" id="ENSANIT00000008797.1">
    <property type="protein sequence ID" value="ENSANIP00000008505.1"/>
    <property type="gene ID" value="ENSANIG00000005082.1"/>
</dbReference>
<feature type="compositionally biased region" description="Basic residues" evidence="2">
    <location>
        <begin position="560"/>
        <end position="571"/>
    </location>
</feature>
<dbReference type="SMART" id="SM00800">
    <property type="entry name" value="uDENN"/>
    <property type="match status" value="1"/>
</dbReference>
<dbReference type="FunFam" id="3.30.450.200:FF:000001">
    <property type="entry name" value="DENN domain-containing protein 2A isoform X1"/>
    <property type="match status" value="1"/>
</dbReference>
<dbReference type="Pfam" id="PF02141">
    <property type="entry name" value="DENN"/>
    <property type="match status" value="1"/>
</dbReference>
<dbReference type="Pfam" id="PF03455">
    <property type="entry name" value="dDENN"/>
    <property type="match status" value="1"/>
</dbReference>
<evidence type="ECO:0000256" key="1">
    <source>
        <dbReference type="ARBA" id="ARBA00022658"/>
    </source>
</evidence>
<feature type="compositionally biased region" description="Basic and acidic residues" evidence="2">
    <location>
        <begin position="125"/>
        <end position="137"/>
    </location>
</feature>
<dbReference type="GO" id="GO:0070374">
    <property type="term" value="P:positive regulation of ERK1 and ERK2 cascade"/>
    <property type="evidence" value="ECO:0007669"/>
    <property type="project" value="TreeGrafter"/>
</dbReference>
<dbReference type="FunFam" id="3.40.50.11500:FF:000004">
    <property type="entry name" value="DENN domain-containing protein 2C isoform X1"/>
    <property type="match status" value="1"/>
</dbReference>
<protein>
    <submittedName>
        <fullName evidence="4">DENN domain containing 2B</fullName>
    </submittedName>
</protein>
<dbReference type="SMART" id="SM00801">
    <property type="entry name" value="dDENN"/>
    <property type="match status" value="1"/>
</dbReference>
<organism evidence="4 5">
    <name type="scientific">Accipiter nisus</name>
    <name type="common">Eurasian sparrowhawk</name>
    <dbReference type="NCBI Taxonomy" id="211598"/>
    <lineage>
        <taxon>Eukaryota</taxon>
        <taxon>Metazoa</taxon>
        <taxon>Chordata</taxon>
        <taxon>Craniata</taxon>
        <taxon>Vertebrata</taxon>
        <taxon>Euteleostomi</taxon>
        <taxon>Archelosauria</taxon>
        <taxon>Archosauria</taxon>
        <taxon>Dinosauria</taxon>
        <taxon>Saurischia</taxon>
        <taxon>Theropoda</taxon>
        <taxon>Coelurosauria</taxon>
        <taxon>Aves</taxon>
        <taxon>Neognathae</taxon>
        <taxon>Neoaves</taxon>
        <taxon>Telluraves</taxon>
        <taxon>Accipitrimorphae</taxon>
        <taxon>Accipitriformes</taxon>
        <taxon>Accipitridae</taxon>
        <taxon>Accipitrinae</taxon>
        <taxon>Accipiter</taxon>
    </lineage>
</organism>
<dbReference type="InterPro" id="IPR051942">
    <property type="entry name" value="DENN_domain_containing_2"/>
</dbReference>
<dbReference type="InterPro" id="IPR037516">
    <property type="entry name" value="Tripartite_DENN"/>
</dbReference>
<dbReference type="PANTHER" id="PTHR15288:SF5">
    <property type="entry name" value="DENN DOMAIN-CONTAINING PROTEIN 2B"/>
    <property type="match status" value="1"/>
</dbReference>
<dbReference type="AlphaFoldDB" id="A0A8B9MGP1"/>
<dbReference type="Gene3D" id="3.30.450.200">
    <property type="match status" value="1"/>
</dbReference>
<keyword evidence="5" id="KW-1185">Reference proteome</keyword>
<evidence type="ECO:0000313" key="4">
    <source>
        <dbReference type="Ensembl" id="ENSANIP00000008505.1"/>
    </source>
</evidence>
<reference evidence="4" key="2">
    <citation type="submission" date="2025-09" db="UniProtKB">
        <authorList>
            <consortium name="Ensembl"/>
        </authorList>
    </citation>
    <scope>IDENTIFICATION</scope>
</reference>
<sequence>MLWGSFAVCRHPLLYRQPEETWQISLVSPRLDFLFLSASRCQSVSPPPLLSPRRSPAYPLSDSEDSCRSTRLTKVSNSRLRLKDWSSRTSTLRSTSTSPSDTDSPSHPLKAISVGALDKRLSVFKADDQRESPKESQDGNAIGSHPLARSTLSLGTATNLRNLSLSRASVRSQALDIRQKITEWECRREPFPRMSACVDKRDAGERSGSESCPSVLTSPCSDKTFDFKGLRRMSRTFSECSYPETEEEELLDRDSCHRFEKRSGRSDPSSATFLKGHMRKESSAVLNRIQKIEQALKEQPGRGLPQLPSSCYSVDKGRKKSVTLSTVEGLGEGLSDSKGGSVILGSEPETPTEAEKSSKTKQGVTANSAGPKLLLESPANTAVNPVPKPKRTFEYEADKTHKSKPSNGLPPSPTPAAPPPLPSTPAPPVTRRQKKESRFHRKSQNRKSFEFEDASSLQSLYPPSPTENGTESQHKFGSKSTLEENAYEDIVGESPKENPYEDVELKGRHAGRKSHQLSENSLDSLHRMWTPQDRKYTSPPQLPSKPSSQSLRIGNWSERKSHRLPRLPKRHSHDDMLLLAQLGIPSSPSSLNEDSLSTTSELLSTRRARRIPKLVQRINSIYSAKRGKKRLKKLSMSNIETASLRGIAQASHFTHTQRLVHIQSMLKRAPSYRTLELELIEWQERELFEYFVVVSLKKKPSKNTYLPEVTYQFPKLERPTKQMREAEERLKAIPQFCFPDAKDWLPVSEYNSETFSFMLTGEDGSRRFGYCRRLLPSGKGPRLPEVYCVISRLGCFDLFSKILDEVERRRGISAALVYPFMRSLMESPFPAPGKTIKVKTFLPGAGNEVIELRRPMDSRLEHVDFECLFKCLSVRQIIRIFASLLLERRVIFVADKLSTLSSCSHAVVALLYPFSWQHTFIPVLPSSMIDIVCCPTPFLVGLLSSSLPKLKELPVEEALMVNLGSDRFIRQMDDEDTLLPRKLQAALEQALERKNELINQDSDSDSDDECNTLNGLVSEVFIRFFVETVGHYSLFLTQNEKGERVFQREAFRKSVASKSIRRFLEVFMESQMFAGFIQDRELRKCRAKGLFEQRVEQYLEELPDTEQSGVNKFLRGLGNKMKFLHKKN</sequence>
<evidence type="ECO:0000256" key="2">
    <source>
        <dbReference type="SAM" id="MobiDB-lite"/>
    </source>
</evidence>
<dbReference type="GO" id="GO:0005085">
    <property type="term" value="F:guanyl-nucleotide exchange factor activity"/>
    <property type="evidence" value="ECO:0007669"/>
    <property type="project" value="UniProtKB-KW"/>
</dbReference>
<feature type="compositionally biased region" description="Low complexity" evidence="2">
    <location>
        <begin position="51"/>
        <end position="61"/>
    </location>
</feature>
<feature type="region of interest" description="Disordered" evidence="2">
    <location>
        <begin position="532"/>
        <end position="571"/>
    </location>
</feature>
<feature type="compositionally biased region" description="Basic and acidic residues" evidence="2">
    <location>
        <begin position="391"/>
        <end position="400"/>
    </location>
</feature>
<reference evidence="4" key="1">
    <citation type="submission" date="2025-08" db="UniProtKB">
        <authorList>
            <consortium name="Ensembl"/>
        </authorList>
    </citation>
    <scope>IDENTIFICATION</scope>
</reference>
<dbReference type="PROSITE" id="PS50211">
    <property type="entry name" value="DENN"/>
    <property type="match status" value="1"/>
</dbReference>
<dbReference type="InterPro" id="IPR001194">
    <property type="entry name" value="cDENN_dom"/>
</dbReference>
<name>A0A8B9MGP1_9AVES</name>
<feature type="compositionally biased region" description="Basic residues" evidence="2">
    <location>
        <begin position="431"/>
        <end position="445"/>
    </location>
</feature>
<feature type="region of interest" description="Disordered" evidence="2">
    <location>
        <begin position="330"/>
        <end position="500"/>
    </location>
</feature>
<dbReference type="InterPro" id="IPR043153">
    <property type="entry name" value="DENN_C"/>
</dbReference>
<dbReference type="Pfam" id="PF03456">
    <property type="entry name" value="uDENN"/>
    <property type="match status" value="1"/>
</dbReference>
<dbReference type="SMART" id="SM00799">
    <property type="entry name" value="DENN"/>
    <property type="match status" value="1"/>
</dbReference>
<feature type="compositionally biased region" description="Polar residues" evidence="2">
    <location>
        <begin position="455"/>
        <end position="471"/>
    </location>
</feature>
<feature type="compositionally biased region" description="Pro residues" evidence="2">
    <location>
        <begin position="408"/>
        <end position="428"/>
    </location>
</feature>
<evidence type="ECO:0000259" key="3">
    <source>
        <dbReference type="PROSITE" id="PS50211"/>
    </source>
</evidence>
<dbReference type="InterPro" id="IPR005112">
    <property type="entry name" value="dDENN_dom"/>
</dbReference>
<feature type="compositionally biased region" description="Low complexity" evidence="2">
    <location>
        <begin position="88"/>
        <end position="106"/>
    </location>
</feature>
<dbReference type="Proteomes" id="UP000694541">
    <property type="component" value="Unplaced"/>
</dbReference>
<accession>A0A8B9MGP1</accession>
<keyword evidence="1" id="KW-0344">Guanine-nucleotide releasing factor</keyword>
<dbReference type="Gene3D" id="3.40.50.11500">
    <property type="match status" value="1"/>
</dbReference>
<dbReference type="PANTHER" id="PTHR15288">
    <property type="entry name" value="DENN DOMAIN-CONTAINING PROTEIN 2"/>
    <property type="match status" value="1"/>
</dbReference>
<feature type="region of interest" description="Disordered" evidence="2">
    <location>
        <begin position="88"/>
        <end position="109"/>
    </location>
</feature>
<feature type="region of interest" description="Disordered" evidence="2">
    <location>
        <begin position="125"/>
        <end position="147"/>
    </location>
</feature>
<feature type="region of interest" description="Disordered" evidence="2">
    <location>
        <begin position="43"/>
        <end position="69"/>
    </location>
</feature>
<dbReference type="InterPro" id="IPR005113">
    <property type="entry name" value="uDENN_dom"/>
</dbReference>
<feature type="domain" description="UDENN" evidence="3">
    <location>
        <begin position="689"/>
        <end position="1087"/>
    </location>
</feature>
<proteinExistence type="predicted"/>